<keyword evidence="2" id="KW-1185">Reference proteome</keyword>
<dbReference type="AlphaFoldDB" id="A0A2P6MSR0"/>
<reference evidence="1 2" key="1">
    <citation type="journal article" date="2018" name="Genome Biol. Evol.">
        <title>Multiple Roots of Fruiting Body Formation in Amoebozoa.</title>
        <authorList>
            <person name="Hillmann F."/>
            <person name="Forbes G."/>
            <person name="Novohradska S."/>
            <person name="Ferling I."/>
            <person name="Riege K."/>
            <person name="Groth M."/>
            <person name="Westermann M."/>
            <person name="Marz M."/>
            <person name="Spaller T."/>
            <person name="Winckler T."/>
            <person name="Schaap P."/>
            <person name="Glockner G."/>
        </authorList>
    </citation>
    <scope>NUCLEOTIDE SEQUENCE [LARGE SCALE GENOMIC DNA]</scope>
    <source>
        <strain evidence="1 2">Jena</strain>
    </source>
</reference>
<comment type="caution">
    <text evidence="1">The sequence shown here is derived from an EMBL/GenBank/DDBJ whole genome shotgun (WGS) entry which is preliminary data.</text>
</comment>
<gene>
    <name evidence="1" type="ORF">PROFUN_15501</name>
</gene>
<accession>A0A2P6MSR0</accession>
<proteinExistence type="predicted"/>
<dbReference type="EMBL" id="MDYQ01000443">
    <property type="protein sequence ID" value="PRP74733.1"/>
    <property type="molecule type" value="Genomic_DNA"/>
</dbReference>
<dbReference type="Proteomes" id="UP000241769">
    <property type="component" value="Unassembled WGS sequence"/>
</dbReference>
<protein>
    <submittedName>
        <fullName evidence="1">Uncharacterized protein</fullName>
    </submittedName>
</protein>
<evidence type="ECO:0000313" key="2">
    <source>
        <dbReference type="Proteomes" id="UP000241769"/>
    </source>
</evidence>
<name>A0A2P6MSR0_9EUKA</name>
<dbReference type="InParanoid" id="A0A2P6MSR0"/>
<organism evidence="1 2">
    <name type="scientific">Planoprotostelium fungivorum</name>
    <dbReference type="NCBI Taxonomy" id="1890364"/>
    <lineage>
        <taxon>Eukaryota</taxon>
        <taxon>Amoebozoa</taxon>
        <taxon>Evosea</taxon>
        <taxon>Variosea</taxon>
        <taxon>Cavosteliida</taxon>
        <taxon>Cavosteliaceae</taxon>
        <taxon>Planoprotostelium</taxon>
    </lineage>
</organism>
<evidence type="ECO:0000313" key="1">
    <source>
        <dbReference type="EMBL" id="PRP74733.1"/>
    </source>
</evidence>
<sequence>MFCRGLPNRTQETGIQRAHYGSSSTIDTHLLVKMAERVYLCRSNQ</sequence>